<feature type="transmembrane region" description="Helical" evidence="7">
    <location>
        <begin position="377"/>
        <end position="400"/>
    </location>
</feature>
<feature type="transmembrane region" description="Helical" evidence="7">
    <location>
        <begin position="20"/>
        <end position="41"/>
    </location>
</feature>
<name>A0A937G4D6_9BACT</name>
<feature type="transmembrane region" description="Helical" evidence="7">
    <location>
        <begin position="287"/>
        <end position="306"/>
    </location>
</feature>
<feature type="transmembrane region" description="Helical" evidence="7">
    <location>
        <begin position="669"/>
        <end position="690"/>
    </location>
</feature>
<evidence type="ECO:0000256" key="2">
    <source>
        <dbReference type="ARBA" id="ARBA00022475"/>
    </source>
</evidence>
<feature type="domain" description="ABC3 transporter permease C-terminal" evidence="8">
    <location>
        <begin position="290"/>
        <end position="402"/>
    </location>
</feature>
<evidence type="ECO:0000313" key="10">
    <source>
        <dbReference type="EMBL" id="MBL6448226.1"/>
    </source>
</evidence>
<dbReference type="InterPro" id="IPR025857">
    <property type="entry name" value="MacB_PCD"/>
</dbReference>
<evidence type="ECO:0000259" key="8">
    <source>
        <dbReference type="Pfam" id="PF02687"/>
    </source>
</evidence>
<evidence type="ECO:0000259" key="9">
    <source>
        <dbReference type="Pfam" id="PF12704"/>
    </source>
</evidence>
<evidence type="ECO:0000256" key="7">
    <source>
        <dbReference type="SAM" id="Phobius"/>
    </source>
</evidence>
<dbReference type="AlphaFoldDB" id="A0A937G4D6"/>
<accession>A0A937G4D6</accession>
<feature type="domain" description="MacB-like periplasmic core" evidence="9">
    <location>
        <begin position="432"/>
        <end position="630"/>
    </location>
</feature>
<sequence>MLKHNLYLILRSFKRFKTTFIINLIGLSAGLTSVFFIYMWVSDELAFDRFHDKGDRLYQVMEHQENADLIKTVENTPDPLADALKDEFPEVEYATLATPLSWFQEFTITTVDEKSVKGAGQFVGKEYFSVFSYNLIHGDEKNVLEDQNSIVISESLALSLFNTAEEAIGKRVEWQLLQFKKDAVISGVFEDVPRHSSDQFDFVLSFELFANMFHREPNWGNNGPHTYVVLKDNTDVGQFNTKISGYIKEKYAESNVTLFARQYEDRYLYGNYENGVQAGGRIEYVKMFAIIAVFILLIACINFMNLSTAKASRKIKEVGVKKAIGVSRQSLVVQYLAESVLMAFISLALAVLIIFLFMPKFNEITGKDLAMHFDTSLITSMVGITLFTGLISGSYPAIYMSGFKPAIILKGKFKSSLGELWARKGLVIFQFTLSVIFIVSVVVIYNQMKFIQSKNLGYSKDNVIYFEKEGKVAENLESFLIEVNKIPGVSSASSRMGSTMGSFMTTGSLEWPGKNTESQVSFENVGVNYDFIKTLGIEVLDGRSFSKDFISDNEAIIFNEAAIEVMGMENPVGQTVNLWGGNRQIIGVVKNFHFESLHEQVKPLFFILAPHKTSVVLVKLDAGRTVEAIDELKDFYMEFAGSPMDYQFLDAAYEAQYASEKRVSALSKYFAALAIIISCLGLFGLATFTAERRLKEIGIRKALGANNFSIIYLLSLDFTKMVMASILVAIPISYFMTQQWLANFAFSIELEIWYFVGAGVITLLIAWLTVSMQTIKAAMVSPVKCLKTE</sequence>
<proteinExistence type="inferred from homology"/>
<feature type="transmembrane region" description="Helical" evidence="7">
    <location>
        <begin position="752"/>
        <end position="770"/>
    </location>
</feature>
<dbReference type="RefSeq" id="WP_202857768.1">
    <property type="nucleotide sequence ID" value="NZ_JAEUGD010000059.1"/>
</dbReference>
<dbReference type="GO" id="GO:0005886">
    <property type="term" value="C:plasma membrane"/>
    <property type="evidence" value="ECO:0007669"/>
    <property type="project" value="UniProtKB-SubCell"/>
</dbReference>
<dbReference type="PANTHER" id="PTHR30572:SF4">
    <property type="entry name" value="ABC TRANSPORTER PERMEASE YTRF"/>
    <property type="match status" value="1"/>
</dbReference>
<evidence type="ECO:0000313" key="11">
    <source>
        <dbReference type="Proteomes" id="UP000614216"/>
    </source>
</evidence>
<comment type="subcellular location">
    <subcellularLocation>
        <location evidence="1">Cell membrane</location>
        <topology evidence="1">Multi-pass membrane protein</topology>
    </subcellularLocation>
</comment>
<dbReference type="EMBL" id="JAEUGD010000059">
    <property type="protein sequence ID" value="MBL6448226.1"/>
    <property type="molecule type" value="Genomic_DNA"/>
</dbReference>
<dbReference type="GO" id="GO:0022857">
    <property type="term" value="F:transmembrane transporter activity"/>
    <property type="evidence" value="ECO:0007669"/>
    <property type="project" value="TreeGrafter"/>
</dbReference>
<dbReference type="InterPro" id="IPR050250">
    <property type="entry name" value="Macrolide_Exporter_MacB"/>
</dbReference>
<dbReference type="PANTHER" id="PTHR30572">
    <property type="entry name" value="MEMBRANE COMPONENT OF TRANSPORTER-RELATED"/>
    <property type="match status" value="1"/>
</dbReference>
<keyword evidence="4 7" id="KW-1133">Transmembrane helix</keyword>
<keyword evidence="11" id="KW-1185">Reference proteome</keyword>
<evidence type="ECO:0000256" key="6">
    <source>
        <dbReference type="ARBA" id="ARBA00038076"/>
    </source>
</evidence>
<dbReference type="Proteomes" id="UP000614216">
    <property type="component" value="Unassembled WGS sequence"/>
</dbReference>
<organism evidence="10 11">
    <name type="scientific">Fulvivirga marina</name>
    <dbReference type="NCBI Taxonomy" id="2494733"/>
    <lineage>
        <taxon>Bacteria</taxon>
        <taxon>Pseudomonadati</taxon>
        <taxon>Bacteroidota</taxon>
        <taxon>Cytophagia</taxon>
        <taxon>Cytophagales</taxon>
        <taxon>Fulvivirgaceae</taxon>
        <taxon>Fulvivirga</taxon>
    </lineage>
</organism>
<dbReference type="Pfam" id="PF12704">
    <property type="entry name" value="MacB_PCD"/>
    <property type="match status" value="2"/>
</dbReference>
<feature type="domain" description="ABC3 transporter permease C-terminal" evidence="8">
    <location>
        <begin position="670"/>
        <end position="776"/>
    </location>
</feature>
<feature type="transmembrane region" description="Helical" evidence="7">
    <location>
        <begin position="335"/>
        <end position="357"/>
    </location>
</feature>
<comment type="caution">
    <text evidence="10">The sequence shown here is derived from an EMBL/GenBank/DDBJ whole genome shotgun (WGS) entry which is preliminary data.</text>
</comment>
<feature type="transmembrane region" description="Helical" evidence="7">
    <location>
        <begin position="710"/>
        <end position="732"/>
    </location>
</feature>
<reference evidence="10" key="1">
    <citation type="submission" date="2021-01" db="EMBL/GenBank/DDBJ databases">
        <title>Fulvivirga kasyanovii gen. nov., sp nov., a novel member of the phylum Bacteroidetes isolated from seawater in a mussel farm.</title>
        <authorList>
            <person name="Zhao L.-H."/>
            <person name="Wang Z.-J."/>
        </authorList>
    </citation>
    <scope>NUCLEOTIDE SEQUENCE</scope>
    <source>
        <strain evidence="10">29W222</strain>
    </source>
</reference>
<evidence type="ECO:0000256" key="1">
    <source>
        <dbReference type="ARBA" id="ARBA00004651"/>
    </source>
</evidence>
<keyword evidence="2" id="KW-1003">Cell membrane</keyword>
<evidence type="ECO:0000256" key="4">
    <source>
        <dbReference type="ARBA" id="ARBA00022989"/>
    </source>
</evidence>
<dbReference type="Pfam" id="PF02687">
    <property type="entry name" value="FtsX"/>
    <property type="match status" value="2"/>
</dbReference>
<dbReference type="InterPro" id="IPR003838">
    <property type="entry name" value="ABC3_permease_C"/>
</dbReference>
<keyword evidence="5 7" id="KW-0472">Membrane</keyword>
<evidence type="ECO:0000256" key="3">
    <source>
        <dbReference type="ARBA" id="ARBA00022692"/>
    </source>
</evidence>
<evidence type="ECO:0000256" key="5">
    <source>
        <dbReference type="ARBA" id="ARBA00023136"/>
    </source>
</evidence>
<feature type="transmembrane region" description="Helical" evidence="7">
    <location>
        <begin position="421"/>
        <end position="445"/>
    </location>
</feature>
<feature type="domain" description="MacB-like periplasmic core" evidence="9">
    <location>
        <begin position="21"/>
        <end position="244"/>
    </location>
</feature>
<gene>
    <name evidence="10" type="ORF">JMN32_18070</name>
</gene>
<protein>
    <submittedName>
        <fullName evidence="10">ABC transporter permease</fullName>
    </submittedName>
</protein>
<comment type="similarity">
    <text evidence="6">Belongs to the ABC-4 integral membrane protein family.</text>
</comment>
<keyword evidence="3 7" id="KW-0812">Transmembrane</keyword>